<evidence type="ECO:0000313" key="3">
    <source>
        <dbReference type="Proteomes" id="UP001165367"/>
    </source>
</evidence>
<dbReference type="PANTHER" id="PTHR41913">
    <property type="entry name" value="DUF1684 DOMAIN-CONTAINING PROTEIN"/>
    <property type="match status" value="1"/>
</dbReference>
<reference evidence="2" key="1">
    <citation type="submission" date="2022-01" db="EMBL/GenBank/DDBJ databases">
        <authorList>
            <person name="Jo J.-H."/>
            <person name="Im W.-T."/>
        </authorList>
    </citation>
    <scope>NUCLEOTIDE SEQUENCE</scope>
    <source>
        <strain evidence="2">NA20</strain>
    </source>
</reference>
<gene>
    <name evidence="2" type="ORF">LZZ85_10710</name>
</gene>
<dbReference type="Pfam" id="PF07920">
    <property type="entry name" value="DUF1684"/>
    <property type="match status" value="1"/>
</dbReference>
<organism evidence="2 3">
    <name type="scientific">Terrimonas ginsenosidimutans</name>
    <dbReference type="NCBI Taxonomy" id="2908004"/>
    <lineage>
        <taxon>Bacteria</taxon>
        <taxon>Pseudomonadati</taxon>
        <taxon>Bacteroidota</taxon>
        <taxon>Chitinophagia</taxon>
        <taxon>Chitinophagales</taxon>
        <taxon>Chitinophagaceae</taxon>
        <taxon>Terrimonas</taxon>
    </lineage>
</organism>
<proteinExistence type="predicted"/>
<feature type="signal peptide" evidence="1">
    <location>
        <begin position="1"/>
        <end position="18"/>
    </location>
</feature>
<sequence>MKTLLAGICLILASVAGAQKPYDDSIRQYVADYVKKHEVVVEQDKKYFRFFPPDEAYRVAAKVKKTPNSKWFTMETSGTVRKTFRQYAILEFSIHDTTVQLPVYQSQGLMTSEEYKNHLFLPFTDLTSGESTYAAGRYIDLSITDVKNDMVTVDFNKAYNPYCAYVTGKYNCPVPPKENQLEVTISAGEQNYAKPHD</sequence>
<keyword evidence="3" id="KW-1185">Reference proteome</keyword>
<dbReference type="Proteomes" id="UP001165367">
    <property type="component" value="Unassembled WGS sequence"/>
</dbReference>
<name>A0ABS9KR07_9BACT</name>
<protein>
    <submittedName>
        <fullName evidence="2">DUF1684 domain-containing protein</fullName>
    </submittedName>
</protein>
<dbReference type="EMBL" id="JAKLTR010000006">
    <property type="protein sequence ID" value="MCG2614756.1"/>
    <property type="molecule type" value="Genomic_DNA"/>
</dbReference>
<evidence type="ECO:0000256" key="1">
    <source>
        <dbReference type="SAM" id="SignalP"/>
    </source>
</evidence>
<dbReference type="PANTHER" id="PTHR41913:SF1">
    <property type="entry name" value="DUF1684 DOMAIN-CONTAINING PROTEIN"/>
    <property type="match status" value="1"/>
</dbReference>
<comment type="caution">
    <text evidence="2">The sequence shown here is derived from an EMBL/GenBank/DDBJ whole genome shotgun (WGS) entry which is preliminary data.</text>
</comment>
<dbReference type="RefSeq" id="WP_237871483.1">
    <property type="nucleotide sequence ID" value="NZ_JAKLTR010000006.1"/>
</dbReference>
<dbReference type="InterPro" id="IPR012467">
    <property type="entry name" value="DUF1684"/>
</dbReference>
<feature type="chain" id="PRO_5047449819" evidence="1">
    <location>
        <begin position="19"/>
        <end position="197"/>
    </location>
</feature>
<accession>A0ABS9KR07</accession>
<evidence type="ECO:0000313" key="2">
    <source>
        <dbReference type="EMBL" id="MCG2614756.1"/>
    </source>
</evidence>
<keyword evidence="1" id="KW-0732">Signal</keyword>